<evidence type="ECO:0000259" key="10">
    <source>
        <dbReference type="PROSITE" id="PS50011"/>
    </source>
</evidence>
<dbReference type="SMART" id="SM00220">
    <property type="entry name" value="S_TKc"/>
    <property type="match status" value="1"/>
</dbReference>
<sequence>MDPLAEYDILNTNPNYLLTVRHKLTEKLYYVQVVPLDDARNFQTKLSYRISLNHPNLLQFKEPFQHNDVRLYVILEHCKYGTLKDFIRKECLDNDRQLQESFLCRVLYQIAFALKTLDNFMGVLSMETVFLDEDFNIKLYNFQNLNEETTGKVFQKQKELKMSQLGRIIFEMCTRKAFEKSSFESELQKLNYSESLKGLLTFMIKDNSGIKKNLKKILCDPTILLQSSQWDFNSTFLENRQGSIKSCSESSDLDLDERLKKLEIKDAALRIKETLLKDKERELATKERKLQIMERDLKEMQYKINRDSRKSLSSISSTHSSKNLHNYSEEEPSYVSCGDSEVFPTSSKLQVEKISKPKNFTRTMSERRIRFKTSPLKDRNFVKHNHEKKNFRRSRILECESTKRTFNRTSLIMEPCQFNNVGWNEETKKHAFEMLRVLNKENINVKHTVL</sequence>
<dbReference type="PANTHER" id="PTHR43671">
    <property type="entry name" value="SERINE/THREONINE-PROTEIN KINASE NEK"/>
    <property type="match status" value="1"/>
</dbReference>
<feature type="domain" description="Protein kinase" evidence="10">
    <location>
        <begin position="1"/>
        <end position="328"/>
    </location>
</feature>
<dbReference type="Gene3D" id="3.30.200.20">
    <property type="entry name" value="Phosphorylase Kinase, domain 1"/>
    <property type="match status" value="1"/>
</dbReference>
<evidence type="ECO:0000256" key="2">
    <source>
        <dbReference type="ARBA" id="ARBA00022527"/>
    </source>
</evidence>
<keyword evidence="6" id="KW-0067">ATP-binding</keyword>
<proteinExistence type="predicted"/>
<dbReference type="SUPFAM" id="SSF56112">
    <property type="entry name" value="Protein kinase-like (PK-like)"/>
    <property type="match status" value="1"/>
</dbReference>
<gene>
    <name evidence="11" type="ORF">ABEB36_006379</name>
</gene>
<dbReference type="PROSITE" id="PS50011">
    <property type="entry name" value="PROTEIN_KINASE_DOM"/>
    <property type="match status" value="1"/>
</dbReference>
<dbReference type="EMBL" id="JBDJPC010000005">
    <property type="protein sequence ID" value="KAL1500969.1"/>
    <property type="molecule type" value="Genomic_DNA"/>
</dbReference>
<feature type="region of interest" description="Disordered" evidence="9">
    <location>
        <begin position="308"/>
        <end position="330"/>
    </location>
</feature>
<evidence type="ECO:0000256" key="5">
    <source>
        <dbReference type="ARBA" id="ARBA00022777"/>
    </source>
</evidence>
<comment type="catalytic activity">
    <reaction evidence="8">
        <text>L-seryl-[protein] + ATP = O-phospho-L-seryl-[protein] + ADP + H(+)</text>
        <dbReference type="Rhea" id="RHEA:17989"/>
        <dbReference type="Rhea" id="RHEA-COMP:9863"/>
        <dbReference type="Rhea" id="RHEA-COMP:11604"/>
        <dbReference type="ChEBI" id="CHEBI:15378"/>
        <dbReference type="ChEBI" id="CHEBI:29999"/>
        <dbReference type="ChEBI" id="CHEBI:30616"/>
        <dbReference type="ChEBI" id="CHEBI:83421"/>
        <dbReference type="ChEBI" id="CHEBI:456216"/>
        <dbReference type="EC" id="2.7.11.1"/>
    </reaction>
</comment>
<keyword evidence="2" id="KW-0723">Serine/threonine-protein kinase</keyword>
<keyword evidence="5" id="KW-0418">Kinase</keyword>
<dbReference type="Pfam" id="PF07714">
    <property type="entry name" value="PK_Tyr_Ser-Thr"/>
    <property type="match status" value="1"/>
</dbReference>
<evidence type="ECO:0000256" key="1">
    <source>
        <dbReference type="ARBA" id="ARBA00012513"/>
    </source>
</evidence>
<reference evidence="11 12" key="1">
    <citation type="submission" date="2024-05" db="EMBL/GenBank/DDBJ databases">
        <title>Genetic variation in Jamaican populations of the coffee berry borer (Hypothenemus hampei).</title>
        <authorList>
            <person name="Errbii M."/>
            <person name="Myrie A."/>
        </authorList>
    </citation>
    <scope>NUCLEOTIDE SEQUENCE [LARGE SCALE GENOMIC DNA]</scope>
    <source>
        <strain evidence="11">JA-Hopewell-2020-01-JO</strain>
        <tissue evidence="11">Whole body</tissue>
    </source>
</reference>
<protein>
    <recommendedName>
        <fullName evidence="1">non-specific serine/threonine protein kinase</fullName>
        <ecNumber evidence="1">2.7.11.1</ecNumber>
    </recommendedName>
</protein>
<dbReference type="EC" id="2.7.11.1" evidence="1"/>
<evidence type="ECO:0000313" key="12">
    <source>
        <dbReference type="Proteomes" id="UP001566132"/>
    </source>
</evidence>
<dbReference type="InterPro" id="IPR001245">
    <property type="entry name" value="Ser-Thr/Tyr_kinase_cat_dom"/>
</dbReference>
<keyword evidence="3" id="KW-0808">Transferase</keyword>
<dbReference type="GO" id="GO:0004674">
    <property type="term" value="F:protein serine/threonine kinase activity"/>
    <property type="evidence" value="ECO:0007669"/>
    <property type="project" value="UniProtKB-KW"/>
</dbReference>
<dbReference type="AlphaFoldDB" id="A0ABD1ETB6"/>
<dbReference type="GO" id="GO:0005524">
    <property type="term" value="F:ATP binding"/>
    <property type="evidence" value="ECO:0007669"/>
    <property type="project" value="UniProtKB-KW"/>
</dbReference>
<evidence type="ECO:0000256" key="8">
    <source>
        <dbReference type="ARBA" id="ARBA00048679"/>
    </source>
</evidence>
<evidence type="ECO:0000256" key="7">
    <source>
        <dbReference type="ARBA" id="ARBA00047899"/>
    </source>
</evidence>
<organism evidence="11 12">
    <name type="scientific">Hypothenemus hampei</name>
    <name type="common">Coffee berry borer</name>
    <dbReference type="NCBI Taxonomy" id="57062"/>
    <lineage>
        <taxon>Eukaryota</taxon>
        <taxon>Metazoa</taxon>
        <taxon>Ecdysozoa</taxon>
        <taxon>Arthropoda</taxon>
        <taxon>Hexapoda</taxon>
        <taxon>Insecta</taxon>
        <taxon>Pterygota</taxon>
        <taxon>Neoptera</taxon>
        <taxon>Endopterygota</taxon>
        <taxon>Coleoptera</taxon>
        <taxon>Polyphaga</taxon>
        <taxon>Cucujiformia</taxon>
        <taxon>Curculionidae</taxon>
        <taxon>Scolytinae</taxon>
        <taxon>Hypothenemus</taxon>
    </lineage>
</organism>
<comment type="caution">
    <text evidence="11">The sequence shown here is derived from an EMBL/GenBank/DDBJ whole genome shotgun (WGS) entry which is preliminary data.</text>
</comment>
<comment type="catalytic activity">
    <reaction evidence="7">
        <text>L-threonyl-[protein] + ATP = O-phospho-L-threonyl-[protein] + ADP + H(+)</text>
        <dbReference type="Rhea" id="RHEA:46608"/>
        <dbReference type="Rhea" id="RHEA-COMP:11060"/>
        <dbReference type="Rhea" id="RHEA-COMP:11605"/>
        <dbReference type="ChEBI" id="CHEBI:15378"/>
        <dbReference type="ChEBI" id="CHEBI:30013"/>
        <dbReference type="ChEBI" id="CHEBI:30616"/>
        <dbReference type="ChEBI" id="CHEBI:61977"/>
        <dbReference type="ChEBI" id="CHEBI:456216"/>
        <dbReference type="EC" id="2.7.11.1"/>
    </reaction>
</comment>
<dbReference type="PANTHER" id="PTHR43671:SF98">
    <property type="entry name" value="SERINE_THREONINE-PROTEIN KINASE NEK11"/>
    <property type="match status" value="1"/>
</dbReference>
<evidence type="ECO:0000256" key="3">
    <source>
        <dbReference type="ARBA" id="ARBA00022679"/>
    </source>
</evidence>
<feature type="compositionally biased region" description="Low complexity" evidence="9">
    <location>
        <begin position="311"/>
        <end position="321"/>
    </location>
</feature>
<keyword evidence="4" id="KW-0547">Nucleotide-binding</keyword>
<dbReference type="Proteomes" id="UP001566132">
    <property type="component" value="Unassembled WGS sequence"/>
</dbReference>
<evidence type="ECO:0000313" key="11">
    <source>
        <dbReference type="EMBL" id="KAL1500969.1"/>
    </source>
</evidence>
<dbReference type="InterPro" id="IPR000719">
    <property type="entry name" value="Prot_kinase_dom"/>
</dbReference>
<keyword evidence="12" id="KW-1185">Reference proteome</keyword>
<accession>A0ABD1ETB6</accession>
<name>A0ABD1ETB6_HYPHA</name>
<dbReference type="InterPro" id="IPR011009">
    <property type="entry name" value="Kinase-like_dom_sf"/>
</dbReference>
<dbReference type="Gene3D" id="1.10.510.10">
    <property type="entry name" value="Transferase(Phosphotransferase) domain 1"/>
    <property type="match status" value="1"/>
</dbReference>
<evidence type="ECO:0000256" key="6">
    <source>
        <dbReference type="ARBA" id="ARBA00022840"/>
    </source>
</evidence>
<dbReference type="InterPro" id="IPR050660">
    <property type="entry name" value="NEK_Ser/Thr_kinase"/>
</dbReference>
<evidence type="ECO:0000256" key="9">
    <source>
        <dbReference type="SAM" id="MobiDB-lite"/>
    </source>
</evidence>
<evidence type="ECO:0000256" key="4">
    <source>
        <dbReference type="ARBA" id="ARBA00022741"/>
    </source>
</evidence>